<accession>A0A2Z4ADH0</accession>
<reference evidence="1 2" key="1">
    <citation type="submission" date="2018-06" db="EMBL/GenBank/DDBJ databases">
        <title>Draft Genome Sequence of a Novel Marine Bacterium Related to the Verrucomicrobia.</title>
        <authorList>
            <person name="Vosseberg J."/>
            <person name="Martijn J."/>
            <person name="Ettema T.J.G."/>
        </authorList>
    </citation>
    <scope>NUCLEOTIDE SEQUENCE [LARGE SCALE GENOMIC DNA]</scope>
    <source>
        <strain evidence="1">TARA_B100001123</strain>
    </source>
</reference>
<proteinExistence type="predicted"/>
<dbReference type="AlphaFoldDB" id="A0A2Z4ADH0"/>
<organism evidence="1 2">
    <name type="scientific">Candidatus Moanibacter tarae</name>
    <dbReference type="NCBI Taxonomy" id="2200854"/>
    <lineage>
        <taxon>Bacteria</taxon>
        <taxon>Pseudomonadati</taxon>
        <taxon>Verrucomicrobiota</taxon>
        <taxon>Opitutia</taxon>
        <taxon>Puniceicoccales</taxon>
        <taxon>Puniceicoccales incertae sedis</taxon>
        <taxon>Candidatus Moanibacter</taxon>
    </lineage>
</organism>
<dbReference type="Proteomes" id="UP000247465">
    <property type="component" value="Chromosome"/>
</dbReference>
<evidence type="ECO:0000313" key="1">
    <source>
        <dbReference type="EMBL" id="AWT58948.1"/>
    </source>
</evidence>
<protein>
    <submittedName>
        <fullName evidence="1">Uncharacterized protein</fullName>
    </submittedName>
</protein>
<evidence type="ECO:0000313" key="2">
    <source>
        <dbReference type="Proteomes" id="UP000247465"/>
    </source>
</evidence>
<dbReference type="KEGG" id="mtar:DF168_00120"/>
<name>A0A2Z4ADH0_9BACT</name>
<gene>
    <name evidence="1" type="ORF">DF168_00120</name>
</gene>
<sequence>MLVILEHIEKCETKPPADPGIINEIGATISVDGKRSFGNITTLALGREIRYETSDGGYY</sequence>
<dbReference type="EMBL" id="CP029803">
    <property type="protein sequence ID" value="AWT58948.1"/>
    <property type="molecule type" value="Genomic_DNA"/>
</dbReference>